<proteinExistence type="predicted"/>
<sequence>MDEEYSEKLSELCLQKTEERRIKIVGIAHEFGGVTLRLLRDENENGYGDCRLVKQNGSSQTATAKLPEMWRGLVNIYLLAVRGPVAACPGIIEALCNIARSSRGNSLRQKCKLAHRMTDDIWQLAVFGVAPGSKYLS</sequence>
<evidence type="ECO:0000313" key="1">
    <source>
        <dbReference type="EMBL" id="PHT73926.1"/>
    </source>
</evidence>
<dbReference type="STRING" id="4072.A0A2G2YW05"/>
<accession>A0A2G2YW05</accession>
<dbReference type="Gramene" id="PHT73926">
    <property type="protein sequence ID" value="PHT73926"/>
    <property type="gene ID" value="T459_21203"/>
</dbReference>
<reference evidence="1 2" key="1">
    <citation type="journal article" date="2014" name="Nat. Genet.">
        <title>Genome sequence of the hot pepper provides insights into the evolution of pungency in Capsicum species.</title>
        <authorList>
            <person name="Kim S."/>
            <person name="Park M."/>
            <person name="Yeom S.I."/>
            <person name="Kim Y.M."/>
            <person name="Lee J.M."/>
            <person name="Lee H.A."/>
            <person name="Seo E."/>
            <person name="Choi J."/>
            <person name="Cheong K."/>
            <person name="Kim K.T."/>
            <person name="Jung K."/>
            <person name="Lee G.W."/>
            <person name="Oh S.K."/>
            <person name="Bae C."/>
            <person name="Kim S.B."/>
            <person name="Lee H.Y."/>
            <person name="Kim S.Y."/>
            <person name="Kim M.S."/>
            <person name="Kang B.C."/>
            <person name="Jo Y.D."/>
            <person name="Yang H.B."/>
            <person name="Jeong H.J."/>
            <person name="Kang W.H."/>
            <person name="Kwon J.K."/>
            <person name="Shin C."/>
            <person name="Lim J.Y."/>
            <person name="Park J.H."/>
            <person name="Huh J.H."/>
            <person name="Kim J.S."/>
            <person name="Kim B.D."/>
            <person name="Cohen O."/>
            <person name="Paran I."/>
            <person name="Suh M.C."/>
            <person name="Lee S.B."/>
            <person name="Kim Y.K."/>
            <person name="Shin Y."/>
            <person name="Noh S.J."/>
            <person name="Park J."/>
            <person name="Seo Y.S."/>
            <person name="Kwon S.Y."/>
            <person name="Kim H.A."/>
            <person name="Park J.M."/>
            <person name="Kim H.J."/>
            <person name="Choi S.B."/>
            <person name="Bosland P.W."/>
            <person name="Reeves G."/>
            <person name="Jo S.H."/>
            <person name="Lee B.W."/>
            <person name="Cho H.T."/>
            <person name="Choi H.S."/>
            <person name="Lee M.S."/>
            <person name="Yu Y."/>
            <person name="Do Choi Y."/>
            <person name="Park B.S."/>
            <person name="van Deynze A."/>
            <person name="Ashrafi H."/>
            <person name="Hill T."/>
            <person name="Kim W.T."/>
            <person name="Pai H.S."/>
            <person name="Ahn H.K."/>
            <person name="Yeam I."/>
            <person name="Giovannoni J.J."/>
            <person name="Rose J.K."/>
            <person name="Sorensen I."/>
            <person name="Lee S.J."/>
            <person name="Kim R.W."/>
            <person name="Choi I.Y."/>
            <person name="Choi B.S."/>
            <person name="Lim J.S."/>
            <person name="Lee Y.H."/>
            <person name="Choi D."/>
        </authorList>
    </citation>
    <scope>NUCLEOTIDE SEQUENCE [LARGE SCALE GENOMIC DNA]</scope>
    <source>
        <strain evidence="2">cv. CM334</strain>
    </source>
</reference>
<reference evidence="1 2" key="2">
    <citation type="journal article" date="2017" name="Genome Biol.">
        <title>New reference genome sequences of hot pepper reveal the massive evolution of plant disease-resistance genes by retroduplication.</title>
        <authorList>
            <person name="Kim S."/>
            <person name="Park J."/>
            <person name="Yeom S.I."/>
            <person name="Kim Y.M."/>
            <person name="Seo E."/>
            <person name="Kim K.T."/>
            <person name="Kim M.S."/>
            <person name="Lee J.M."/>
            <person name="Cheong K."/>
            <person name="Shin H.S."/>
            <person name="Kim S.B."/>
            <person name="Han K."/>
            <person name="Lee J."/>
            <person name="Park M."/>
            <person name="Lee H.A."/>
            <person name="Lee H.Y."/>
            <person name="Lee Y."/>
            <person name="Oh S."/>
            <person name="Lee J.H."/>
            <person name="Choi E."/>
            <person name="Choi E."/>
            <person name="Lee S.E."/>
            <person name="Jeon J."/>
            <person name="Kim H."/>
            <person name="Choi G."/>
            <person name="Song H."/>
            <person name="Lee J."/>
            <person name="Lee S.C."/>
            <person name="Kwon J.K."/>
            <person name="Lee H.Y."/>
            <person name="Koo N."/>
            <person name="Hong Y."/>
            <person name="Kim R.W."/>
            <person name="Kang W.H."/>
            <person name="Huh J.H."/>
            <person name="Kang B.C."/>
            <person name="Yang T.J."/>
            <person name="Lee Y.H."/>
            <person name="Bennetzen J.L."/>
            <person name="Choi D."/>
        </authorList>
    </citation>
    <scope>NUCLEOTIDE SEQUENCE [LARGE SCALE GENOMIC DNA]</scope>
    <source>
        <strain evidence="2">cv. CM334</strain>
    </source>
</reference>
<dbReference type="Proteomes" id="UP000222542">
    <property type="component" value="Unassembled WGS sequence"/>
</dbReference>
<organism evidence="1 2">
    <name type="scientific">Capsicum annuum</name>
    <name type="common">Capsicum pepper</name>
    <dbReference type="NCBI Taxonomy" id="4072"/>
    <lineage>
        <taxon>Eukaryota</taxon>
        <taxon>Viridiplantae</taxon>
        <taxon>Streptophyta</taxon>
        <taxon>Embryophyta</taxon>
        <taxon>Tracheophyta</taxon>
        <taxon>Spermatophyta</taxon>
        <taxon>Magnoliopsida</taxon>
        <taxon>eudicotyledons</taxon>
        <taxon>Gunneridae</taxon>
        <taxon>Pentapetalae</taxon>
        <taxon>asterids</taxon>
        <taxon>lamiids</taxon>
        <taxon>Solanales</taxon>
        <taxon>Solanaceae</taxon>
        <taxon>Solanoideae</taxon>
        <taxon>Capsiceae</taxon>
        <taxon>Capsicum</taxon>
    </lineage>
</organism>
<dbReference type="EMBL" id="AYRZ02000008">
    <property type="protein sequence ID" value="PHT73926.1"/>
    <property type="molecule type" value="Genomic_DNA"/>
</dbReference>
<name>A0A2G2YW05_CAPAN</name>
<protein>
    <submittedName>
        <fullName evidence="1">Uncharacterized protein</fullName>
    </submittedName>
</protein>
<keyword evidence="2" id="KW-1185">Reference proteome</keyword>
<evidence type="ECO:0000313" key="2">
    <source>
        <dbReference type="Proteomes" id="UP000222542"/>
    </source>
</evidence>
<gene>
    <name evidence="1" type="ORF">T459_21203</name>
</gene>
<comment type="caution">
    <text evidence="1">The sequence shown here is derived from an EMBL/GenBank/DDBJ whole genome shotgun (WGS) entry which is preliminary data.</text>
</comment>
<dbReference type="AlphaFoldDB" id="A0A2G2YW05"/>